<dbReference type="Ensembl" id="ENSSSCT00015028899.1">
    <property type="protein sequence ID" value="ENSSSCP00015011359.1"/>
    <property type="gene ID" value="ENSSSCG00015021888.1"/>
</dbReference>
<feature type="compositionally biased region" description="Pro residues" evidence="3">
    <location>
        <begin position="18"/>
        <end position="28"/>
    </location>
</feature>
<keyword evidence="2" id="KW-0106">Calcium</keyword>
<dbReference type="SUPFAM" id="SSF47473">
    <property type="entry name" value="EF-hand"/>
    <property type="match status" value="1"/>
</dbReference>
<organism evidence="5 6">
    <name type="scientific">Sus scrofa</name>
    <name type="common">Pig</name>
    <dbReference type="NCBI Taxonomy" id="9823"/>
    <lineage>
        <taxon>Eukaryota</taxon>
        <taxon>Metazoa</taxon>
        <taxon>Chordata</taxon>
        <taxon>Craniata</taxon>
        <taxon>Vertebrata</taxon>
        <taxon>Euteleostomi</taxon>
        <taxon>Mammalia</taxon>
        <taxon>Eutheria</taxon>
        <taxon>Laurasiatheria</taxon>
        <taxon>Artiodactyla</taxon>
        <taxon>Suina</taxon>
        <taxon>Suidae</taxon>
        <taxon>Sus</taxon>
    </lineage>
</organism>
<evidence type="ECO:0000256" key="1">
    <source>
        <dbReference type="ARBA" id="ARBA00022723"/>
    </source>
</evidence>
<dbReference type="PROSITE" id="PS50222">
    <property type="entry name" value="EF_HAND_2"/>
    <property type="match status" value="1"/>
</dbReference>
<dbReference type="PROSITE" id="PS00018">
    <property type="entry name" value="EF_HAND_1"/>
    <property type="match status" value="1"/>
</dbReference>
<evidence type="ECO:0000313" key="6">
    <source>
        <dbReference type="Proteomes" id="UP000694726"/>
    </source>
</evidence>
<dbReference type="InterPro" id="IPR002048">
    <property type="entry name" value="EF_hand_dom"/>
</dbReference>
<evidence type="ECO:0000256" key="3">
    <source>
        <dbReference type="SAM" id="MobiDB-lite"/>
    </source>
</evidence>
<evidence type="ECO:0000256" key="2">
    <source>
        <dbReference type="ARBA" id="ARBA00022837"/>
    </source>
</evidence>
<dbReference type="GO" id="GO:0005509">
    <property type="term" value="F:calcium ion binding"/>
    <property type="evidence" value="ECO:0007669"/>
    <property type="project" value="InterPro"/>
</dbReference>
<keyword evidence="1" id="KW-0479">Metal-binding</keyword>
<reference evidence="5" key="1">
    <citation type="submission" date="2025-08" db="UniProtKB">
        <authorList>
            <consortium name="Ensembl"/>
        </authorList>
    </citation>
    <scope>IDENTIFICATION</scope>
</reference>
<dbReference type="Proteomes" id="UP000694726">
    <property type="component" value="Unplaced"/>
</dbReference>
<name>A0A8D0TYI3_PIG</name>
<feature type="domain" description="EF-hand" evidence="4">
    <location>
        <begin position="71"/>
        <end position="106"/>
    </location>
</feature>
<dbReference type="Gene3D" id="1.10.238.10">
    <property type="entry name" value="EF-hand"/>
    <property type="match status" value="1"/>
</dbReference>
<dbReference type="InterPro" id="IPR018247">
    <property type="entry name" value="EF_Hand_1_Ca_BS"/>
</dbReference>
<feature type="region of interest" description="Disordered" evidence="3">
    <location>
        <begin position="1"/>
        <end position="32"/>
    </location>
</feature>
<sequence>MGSLGPGPVPDLQADVPVPTPTSPPLTVPPATSVLPPGLASLSLPPPLLPARNPLGTELALFLCLFPQDKNGVDYLANIFEQKDKNKDQRIEFSEFLSLLGDIATGYHKHSHQQELCPPGHQ</sequence>
<evidence type="ECO:0000259" key="4">
    <source>
        <dbReference type="PROSITE" id="PS50222"/>
    </source>
</evidence>
<evidence type="ECO:0000313" key="5">
    <source>
        <dbReference type="Ensembl" id="ENSSSCP00015011359.1"/>
    </source>
</evidence>
<accession>A0A8D0TYI3</accession>
<protein>
    <recommendedName>
        <fullName evidence="4">EF-hand domain-containing protein</fullName>
    </recommendedName>
</protein>
<dbReference type="AlphaFoldDB" id="A0A8D0TYI3"/>
<dbReference type="InterPro" id="IPR011992">
    <property type="entry name" value="EF-hand-dom_pair"/>
</dbReference>
<proteinExistence type="predicted"/>